<dbReference type="GO" id="GO:0005509">
    <property type="term" value="F:calcium ion binding"/>
    <property type="evidence" value="ECO:0007669"/>
    <property type="project" value="InterPro"/>
</dbReference>
<dbReference type="GO" id="GO:0005615">
    <property type="term" value="C:extracellular space"/>
    <property type="evidence" value="ECO:0007669"/>
    <property type="project" value="InterPro"/>
</dbReference>
<dbReference type="Proteomes" id="UP000182944">
    <property type="component" value="Unassembled WGS sequence"/>
</dbReference>
<feature type="region of interest" description="Disordered" evidence="3">
    <location>
        <begin position="861"/>
        <end position="885"/>
    </location>
</feature>
<evidence type="ECO:0000313" key="4">
    <source>
        <dbReference type="EMBL" id="SDW97974.1"/>
    </source>
</evidence>
<comment type="subcellular location">
    <subcellularLocation>
        <location evidence="1">Secreted</location>
    </subcellularLocation>
</comment>
<dbReference type="STRING" id="1545044.SAMN05444276_102673"/>
<dbReference type="SUPFAM" id="SSF51120">
    <property type="entry name" value="beta-Roll"/>
    <property type="match status" value="4"/>
</dbReference>
<dbReference type="EMBL" id="FNNA01000002">
    <property type="protein sequence ID" value="SDW97974.1"/>
    <property type="molecule type" value="Genomic_DNA"/>
</dbReference>
<dbReference type="Pfam" id="PF00353">
    <property type="entry name" value="HemolysinCabind"/>
    <property type="match status" value="11"/>
</dbReference>
<reference evidence="5" key="1">
    <citation type="submission" date="2016-10" db="EMBL/GenBank/DDBJ databases">
        <authorList>
            <person name="Varghese N."/>
            <person name="Submissions S."/>
        </authorList>
    </citation>
    <scope>NUCLEOTIDE SEQUENCE [LARGE SCALE GENOMIC DNA]</scope>
    <source>
        <strain evidence="5">DSM 29303</strain>
    </source>
</reference>
<accession>A0A1H2XZX2</accession>
<protein>
    <submittedName>
        <fullName evidence="4">Ca2+-binding protein, RTX toxin-related</fullName>
    </submittedName>
</protein>
<keyword evidence="2" id="KW-0964">Secreted</keyword>
<dbReference type="PRINTS" id="PR00313">
    <property type="entry name" value="CABNDNGRPT"/>
</dbReference>
<dbReference type="AlphaFoldDB" id="A0A1H2XZX2"/>
<dbReference type="RefSeq" id="WP_074826521.1">
    <property type="nucleotide sequence ID" value="NZ_FNNA01000002.1"/>
</dbReference>
<evidence type="ECO:0000256" key="3">
    <source>
        <dbReference type="SAM" id="MobiDB-lite"/>
    </source>
</evidence>
<evidence type="ECO:0000313" key="5">
    <source>
        <dbReference type="Proteomes" id="UP000182944"/>
    </source>
</evidence>
<name>A0A1H2XZX2_9RHOB</name>
<keyword evidence="5" id="KW-1185">Reference proteome</keyword>
<evidence type="ECO:0000256" key="1">
    <source>
        <dbReference type="ARBA" id="ARBA00004613"/>
    </source>
</evidence>
<feature type="compositionally biased region" description="Acidic residues" evidence="3">
    <location>
        <begin position="867"/>
        <end position="876"/>
    </location>
</feature>
<sequence>MTGFRHIATTMQGQVRNLTDLTLGKVGDRLVLVGATHAGGGGSIYAVTGADTAPQLAESYAYARSLRHMAEPQALLIDRPNGGTALLTAGISGGVRDVRWLDPDLGRGAGDRGLSGAGLPSSLLDAGSFTTASGRSLLWTTRDNSGELSIWHQRADGGLSLMARDAWPGRMPPGGQIDSVLTLRLGGVDMIVQASTLGNYIGAHVVTPDGRMGSGQFVSSSRGTGFNGPRDLAAVEVEGKHYLIVSSAGSSSLTTVRIVAGGGLVPVDHVIDERTTRFQSATVMEAVQIDGRAFVVVGGADDGLSLFTVTPDGRLVHLDTIADADVMSLANVSALATRVIDGRIVVFAASATEDGISQFVIDPGRIGQTRHVDQGRHVGTDGNDLIQGGLNTTRISGGDGDDILICGSRAIDLYGGAGADVFMPLRVRGQVAIRDFEAGVDRLDFSMMGMIRSIWQVKMTAQSWGIRIKCGETTVNVYSHNGKPLSASWFDNAMFPVAHYQPPDVRSTVTGTGRADLLRATEGGSTVYGFTGNDTILGSRLEDFIVGGAGHDRISADDGEDTIWSGGGNDFIRAGGMNDIVLAGDDHDVILGDGGDDRLAGQNGNDILYGGAGADRLNGGSGDDFLAGEDGDDRLFGLSGNDRLVGGAGNDLLLDADGDNVFRDIAGNNMMFAGAGRDRMFAGSGNDTIRSGAGNDFVAGGGGNDNIVTAAGNDLVLGEDGDDLILGVGGSDWLHGGAGNDTIFGGADDDRMAGATGNDMLLGESGNDVLLGGEGADTLRGQGGNDTIFAGDGDDRLIGGMGEDLLAGDTGNDRVLGDGGRDRLIGGAGHDTLDGGWDDDEMWGNGGSDLLIGGGGNDRLRGGMDGDSLDGGEGDDTLNGQAGNDALDGGADADVLLGDWGNDTLAGGDGADRLSGGGGDDVLDGGAGADWLVGDPGADIFVFSALDDPAGGQDTIADFVRGEDRIDLSALGAEIEGGLWLGGRSFTGHAGEVILVAYSDGVRIAVDADGDRVTDLSIRVERLTALGRDDFLL</sequence>
<dbReference type="InterPro" id="IPR050557">
    <property type="entry name" value="RTX_toxin/Mannuronan_C5-epim"/>
</dbReference>
<dbReference type="PANTHER" id="PTHR38340">
    <property type="entry name" value="S-LAYER PROTEIN"/>
    <property type="match status" value="1"/>
</dbReference>
<organism evidence="4 5">
    <name type="scientific">Paracoccus sanguinis</name>
    <dbReference type="NCBI Taxonomy" id="1545044"/>
    <lineage>
        <taxon>Bacteria</taxon>
        <taxon>Pseudomonadati</taxon>
        <taxon>Pseudomonadota</taxon>
        <taxon>Alphaproteobacteria</taxon>
        <taxon>Rhodobacterales</taxon>
        <taxon>Paracoccaceae</taxon>
        <taxon>Paracoccus</taxon>
    </lineage>
</organism>
<dbReference type="InterPro" id="IPR011049">
    <property type="entry name" value="Serralysin-like_metalloprot_C"/>
</dbReference>
<dbReference type="InterPro" id="IPR018511">
    <property type="entry name" value="Hemolysin-typ_Ca-bd_CS"/>
</dbReference>
<dbReference type="InterPro" id="IPR001343">
    <property type="entry name" value="Hemolysn_Ca-bd"/>
</dbReference>
<gene>
    <name evidence="4" type="ORF">SAMN05444276_102673</name>
</gene>
<dbReference type="PROSITE" id="PS00330">
    <property type="entry name" value="HEMOLYSIN_CALCIUM"/>
    <property type="match status" value="5"/>
</dbReference>
<dbReference type="PANTHER" id="PTHR38340:SF1">
    <property type="entry name" value="S-LAYER PROTEIN"/>
    <property type="match status" value="1"/>
</dbReference>
<dbReference type="Gene3D" id="2.150.10.10">
    <property type="entry name" value="Serralysin-like metalloprotease, C-terminal"/>
    <property type="match status" value="8"/>
</dbReference>
<proteinExistence type="predicted"/>
<evidence type="ECO:0000256" key="2">
    <source>
        <dbReference type="ARBA" id="ARBA00022525"/>
    </source>
</evidence>